<name>A0A182ST45_9DIPT</name>
<organism evidence="2 3">
    <name type="scientific">Anopheles maculatus</name>
    <dbReference type="NCBI Taxonomy" id="74869"/>
    <lineage>
        <taxon>Eukaryota</taxon>
        <taxon>Metazoa</taxon>
        <taxon>Ecdysozoa</taxon>
        <taxon>Arthropoda</taxon>
        <taxon>Hexapoda</taxon>
        <taxon>Insecta</taxon>
        <taxon>Pterygota</taxon>
        <taxon>Neoptera</taxon>
        <taxon>Endopterygota</taxon>
        <taxon>Diptera</taxon>
        <taxon>Nematocera</taxon>
        <taxon>Culicoidea</taxon>
        <taxon>Culicidae</taxon>
        <taxon>Anophelinae</taxon>
        <taxon>Anopheles</taxon>
        <taxon>Anopheles maculatus group</taxon>
    </lineage>
</organism>
<reference evidence="2" key="2">
    <citation type="submission" date="2020-05" db="UniProtKB">
        <authorList>
            <consortium name="EnsemblMetazoa"/>
        </authorList>
    </citation>
    <scope>IDENTIFICATION</scope>
    <source>
        <strain evidence="2">maculatus3</strain>
    </source>
</reference>
<proteinExistence type="predicted"/>
<feature type="region of interest" description="Disordered" evidence="1">
    <location>
        <begin position="76"/>
        <end position="101"/>
    </location>
</feature>
<sequence>MCTRFPRNWSSSVEVLPNRADTLLTSLAVDSCVSPNSSDTISHTADSELHQLTLVTNGQHYGSVDASVVRSSQLAGKVKRESATDDRSAEDVDDDGKTDSSEKVIYDQRQVNGETNIRLSIKNVKIQLPESQLDRFQKSNMAQLIQNSVLRLLGIELTSAPEEASSRRPPVKMPSSTEKQPT</sequence>
<dbReference type="Proteomes" id="UP000075901">
    <property type="component" value="Unassembled WGS sequence"/>
</dbReference>
<feature type="region of interest" description="Disordered" evidence="1">
    <location>
        <begin position="159"/>
        <end position="182"/>
    </location>
</feature>
<dbReference type="AlphaFoldDB" id="A0A182ST45"/>
<feature type="compositionally biased region" description="Basic and acidic residues" evidence="1">
    <location>
        <begin position="78"/>
        <end position="101"/>
    </location>
</feature>
<dbReference type="EnsemblMetazoa" id="AMAM012869-RA">
    <property type="protein sequence ID" value="AMAM012869-PA"/>
    <property type="gene ID" value="AMAM012869"/>
</dbReference>
<reference evidence="3" key="1">
    <citation type="submission" date="2013-09" db="EMBL/GenBank/DDBJ databases">
        <title>The Genome Sequence of Anopheles maculatus species B.</title>
        <authorList>
            <consortium name="The Broad Institute Genomics Platform"/>
            <person name="Neafsey D.E."/>
            <person name="Besansky N."/>
            <person name="Howell P."/>
            <person name="Walton C."/>
            <person name="Young S.K."/>
            <person name="Zeng Q."/>
            <person name="Gargeya S."/>
            <person name="Fitzgerald M."/>
            <person name="Haas B."/>
            <person name="Abouelleil A."/>
            <person name="Allen A.W."/>
            <person name="Alvarado L."/>
            <person name="Arachchi H.M."/>
            <person name="Berlin A.M."/>
            <person name="Chapman S.B."/>
            <person name="Gainer-Dewar J."/>
            <person name="Goldberg J."/>
            <person name="Griggs A."/>
            <person name="Gujja S."/>
            <person name="Hansen M."/>
            <person name="Howarth C."/>
            <person name="Imamovic A."/>
            <person name="Ireland A."/>
            <person name="Larimer J."/>
            <person name="McCowan C."/>
            <person name="Murphy C."/>
            <person name="Pearson M."/>
            <person name="Poon T.W."/>
            <person name="Priest M."/>
            <person name="Roberts A."/>
            <person name="Saif S."/>
            <person name="Shea T."/>
            <person name="Sisk P."/>
            <person name="Sykes S."/>
            <person name="Wortman J."/>
            <person name="Nusbaum C."/>
            <person name="Birren B."/>
        </authorList>
    </citation>
    <scope>NUCLEOTIDE SEQUENCE [LARGE SCALE GENOMIC DNA]</scope>
    <source>
        <strain evidence="3">maculatus3</strain>
    </source>
</reference>
<evidence type="ECO:0000313" key="3">
    <source>
        <dbReference type="Proteomes" id="UP000075901"/>
    </source>
</evidence>
<evidence type="ECO:0000313" key="2">
    <source>
        <dbReference type="EnsemblMetazoa" id="AMAM012869-PA"/>
    </source>
</evidence>
<protein>
    <submittedName>
        <fullName evidence="2">Uncharacterized protein</fullName>
    </submittedName>
</protein>
<accession>A0A182ST45</accession>
<evidence type="ECO:0000256" key="1">
    <source>
        <dbReference type="SAM" id="MobiDB-lite"/>
    </source>
</evidence>
<dbReference type="VEuPathDB" id="VectorBase:AMAM012869"/>
<keyword evidence="3" id="KW-1185">Reference proteome</keyword>